<evidence type="ECO:0000313" key="2">
    <source>
        <dbReference type="EMBL" id="JAE25977.1"/>
    </source>
</evidence>
<organism evidence="2">
    <name type="scientific">Arundo donax</name>
    <name type="common">Giant reed</name>
    <name type="synonym">Donax arundinaceus</name>
    <dbReference type="NCBI Taxonomy" id="35708"/>
    <lineage>
        <taxon>Eukaryota</taxon>
        <taxon>Viridiplantae</taxon>
        <taxon>Streptophyta</taxon>
        <taxon>Embryophyta</taxon>
        <taxon>Tracheophyta</taxon>
        <taxon>Spermatophyta</taxon>
        <taxon>Magnoliopsida</taxon>
        <taxon>Liliopsida</taxon>
        <taxon>Poales</taxon>
        <taxon>Poaceae</taxon>
        <taxon>PACMAD clade</taxon>
        <taxon>Arundinoideae</taxon>
        <taxon>Arundineae</taxon>
        <taxon>Arundo</taxon>
    </lineage>
</organism>
<dbReference type="AlphaFoldDB" id="A0A0A9GN99"/>
<protein>
    <submittedName>
        <fullName evidence="2">Uncharacterized protein</fullName>
    </submittedName>
</protein>
<accession>A0A0A9GN99</accession>
<sequence>MKRAFRFLEASQVSPSSAPKKISIAALSSRKAVSPALQCDPTVQIPHCRSSSQHPPCLLHSPHPQPHLLPASTVPRSTSRSRCSSTRSAPTVGSLLRAYRRFSSLSPSIPEGTNSRLVA</sequence>
<feature type="region of interest" description="Disordered" evidence="1">
    <location>
        <begin position="50"/>
        <end position="90"/>
    </location>
</feature>
<evidence type="ECO:0000256" key="1">
    <source>
        <dbReference type="SAM" id="MobiDB-lite"/>
    </source>
</evidence>
<reference evidence="2" key="1">
    <citation type="submission" date="2014-09" db="EMBL/GenBank/DDBJ databases">
        <authorList>
            <person name="Magalhaes I.L.F."/>
            <person name="Oliveira U."/>
            <person name="Santos F.R."/>
            <person name="Vidigal T.H.D.A."/>
            <person name="Brescovit A.D."/>
            <person name="Santos A.J."/>
        </authorList>
    </citation>
    <scope>NUCLEOTIDE SEQUENCE</scope>
    <source>
        <tissue evidence="2">Shoot tissue taken approximately 20 cm above the soil surface</tissue>
    </source>
</reference>
<reference evidence="2" key="2">
    <citation type="journal article" date="2015" name="Data Brief">
        <title>Shoot transcriptome of the giant reed, Arundo donax.</title>
        <authorList>
            <person name="Barrero R.A."/>
            <person name="Guerrero F.D."/>
            <person name="Moolhuijzen P."/>
            <person name="Goolsby J.A."/>
            <person name="Tidwell J."/>
            <person name="Bellgard S.E."/>
            <person name="Bellgard M.I."/>
        </authorList>
    </citation>
    <scope>NUCLEOTIDE SEQUENCE</scope>
    <source>
        <tissue evidence="2">Shoot tissue taken approximately 20 cm above the soil surface</tissue>
    </source>
</reference>
<name>A0A0A9GN99_ARUDO</name>
<dbReference type="EMBL" id="GBRH01171919">
    <property type="protein sequence ID" value="JAE25977.1"/>
    <property type="molecule type" value="Transcribed_RNA"/>
</dbReference>
<proteinExistence type="predicted"/>